<dbReference type="SUPFAM" id="SSF53383">
    <property type="entry name" value="PLP-dependent transferases"/>
    <property type="match status" value="1"/>
</dbReference>
<proteinExistence type="inferred from homology"/>
<evidence type="ECO:0000256" key="3">
    <source>
        <dbReference type="ARBA" id="ARBA00022898"/>
    </source>
</evidence>
<dbReference type="RefSeq" id="XP_018735666.1">
    <property type="nucleotide sequence ID" value="XM_018878354.1"/>
</dbReference>
<dbReference type="PANTHER" id="PTHR48097">
    <property type="entry name" value="L-THREONINE ALDOLASE-RELATED"/>
    <property type="match status" value="1"/>
</dbReference>
<dbReference type="InterPro" id="IPR001597">
    <property type="entry name" value="ArAA_b-elim_lyase/Thr_aldolase"/>
</dbReference>
<dbReference type="GO" id="GO:0006520">
    <property type="term" value="P:amino acid metabolic process"/>
    <property type="evidence" value="ECO:0007669"/>
    <property type="project" value="InterPro"/>
</dbReference>
<dbReference type="InterPro" id="IPR015424">
    <property type="entry name" value="PyrdxlP-dep_Trfase"/>
</dbReference>
<organism evidence="5 6">
    <name type="scientific">Sugiyamaella lignohabitans</name>
    <dbReference type="NCBI Taxonomy" id="796027"/>
    <lineage>
        <taxon>Eukaryota</taxon>
        <taxon>Fungi</taxon>
        <taxon>Dikarya</taxon>
        <taxon>Ascomycota</taxon>
        <taxon>Saccharomycotina</taxon>
        <taxon>Dipodascomycetes</taxon>
        <taxon>Dipodascales</taxon>
        <taxon>Trichomonascaceae</taxon>
        <taxon>Sugiyamaella</taxon>
    </lineage>
</organism>
<name>A0A167DR11_9ASCO</name>
<dbReference type="InterPro" id="IPR015421">
    <property type="entry name" value="PyrdxlP-dep_Trfase_major"/>
</dbReference>
<dbReference type="InterPro" id="IPR015422">
    <property type="entry name" value="PyrdxlP-dep_Trfase_small"/>
</dbReference>
<keyword evidence="3" id="KW-0663">Pyridoxal phosphate</keyword>
<feature type="domain" description="Aromatic amino acid beta-eliminating lyase/threonine aldolase" evidence="4">
    <location>
        <begin position="4"/>
        <end position="292"/>
    </location>
</feature>
<dbReference type="Proteomes" id="UP000189580">
    <property type="component" value="Chromosome a"/>
</dbReference>
<sequence length="343" mass="37890">MAEQFASDNYAGICPEALEMMVKANAGHEIAYGDDSWTAKAVDTIKKTFEKEDSEVHFVFNGTAANSLVLSSVCRPYQAVICGEYSHIETDECSAPGFFSGGTKNLIARTPDGKLTPELIEQVVKRRDDVHSAKPKAVSIAQSTETGLVYTIDEVKAISKVCKQYGLKLHMDGARFANACAALNCTAAEITWKAGVDVLCLGGSKNGMALGEAVIFFTKIENEDFDARIKQAGQLASKMRFLTAPWIGMLTNDVWLKNARHSNQCAQYFASKLRDIPEIKIILPVEANAVFASFPPALTEQLHSLHWHFYEIIESSNRFMFAWDSTTARIDEFVADIRRILAK</sequence>
<dbReference type="OrthoDB" id="10261951at2759"/>
<reference evidence="5 6" key="1">
    <citation type="submission" date="2016-02" db="EMBL/GenBank/DDBJ databases">
        <title>Complete genome sequence and transcriptome regulation of the pentose utilising yeast Sugiyamaella lignohabitans.</title>
        <authorList>
            <person name="Bellasio M."/>
            <person name="Peymann A."/>
            <person name="Valli M."/>
            <person name="Sipitzky M."/>
            <person name="Graf A."/>
            <person name="Sauer M."/>
            <person name="Marx H."/>
            <person name="Mattanovich D."/>
        </authorList>
    </citation>
    <scope>NUCLEOTIDE SEQUENCE [LARGE SCALE GENOMIC DNA]</scope>
    <source>
        <strain evidence="5 6">CBS 10342</strain>
    </source>
</reference>
<comment type="similarity">
    <text evidence="2">Belongs to the threonine aldolase family.</text>
</comment>
<dbReference type="Gene3D" id="3.90.1150.10">
    <property type="entry name" value="Aspartate Aminotransferase, domain 1"/>
    <property type="match status" value="1"/>
</dbReference>
<accession>A0A167DR11</accession>
<dbReference type="Gene3D" id="3.40.640.10">
    <property type="entry name" value="Type I PLP-dependent aspartate aminotransferase-like (Major domain)"/>
    <property type="match status" value="1"/>
</dbReference>
<evidence type="ECO:0000259" key="4">
    <source>
        <dbReference type="Pfam" id="PF01212"/>
    </source>
</evidence>
<dbReference type="PANTHER" id="PTHR48097:SF5">
    <property type="entry name" value="LOW SPECIFICITY L-THREONINE ALDOLASE"/>
    <property type="match status" value="1"/>
</dbReference>
<evidence type="ECO:0000256" key="1">
    <source>
        <dbReference type="ARBA" id="ARBA00001933"/>
    </source>
</evidence>
<comment type="cofactor">
    <cofactor evidence="1">
        <name>pyridoxal 5'-phosphate</name>
        <dbReference type="ChEBI" id="CHEBI:597326"/>
    </cofactor>
</comment>
<dbReference type="GO" id="GO:0016829">
    <property type="term" value="F:lyase activity"/>
    <property type="evidence" value="ECO:0007669"/>
    <property type="project" value="InterPro"/>
</dbReference>
<evidence type="ECO:0000313" key="6">
    <source>
        <dbReference type="Proteomes" id="UP000189580"/>
    </source>
</evidence>
<dbReference type="Pfam" id="PF01212">
    <property type="entry name" value="Beta_elim_lyase"/>
    <property type="match status" value="1"/>
</dbReference>
<gene>
    <name evidence="5" type="primary">GLY1</name>
    <name evidence="5" type="ORF">AWJ20_1471</name>
</gene>
<evidence type="ECO:0000313" key="5">
    <source>
        <dbReference type="EMBL" id="ANB13189.1"/>
    </source>
</evidence>
<dbReference type="KEGG" id="slb:AWJ20_1471"/>
<dbReference type="GeneID" id="30033277"/>
<keyword evidence="6" id="KW-1185">Reference proteome</keyword>
<dbReference type="AlphaFoldDB" id="A0A167DR11"/>
<evidence type="ECO:0000256" key="2">
    <source>
        <dbReference type="ARBA" id="ARBA00006966"/>
    </source>
</evidence>
<dbReference type="EMBL" id="CP014501">
    <property type="protein sequence ID" value="ANB13189.1"/>
    <property type="molecule type" value="Genomic_DNA"/>
</dbReference>
<dbReference type="CDD" id="cd06502">
    <property type="entry name" value="TA_like"/>
    <property type="match status" value="1"/>
</dbReference>
<protein>
    <submittedName>
        <fullName evidence="5">Threonine aldolase GLY1</fullName>
    </submittedName>
</protein>